<feature type="domain" description="Peptidase S33 tripeptidyl aminopeptidase-like C-terminal" evidence="5">
    <location>
        <begin position="423"/>
        <end position="518"/>
    </location>
</feature>
<dbReference type="EMBL" id="BONR01000001">
    <property type="protein sequence ID" value="GIG53805.1"/>
    <property type="molecule type" value="Genomic_DNA"/>
</dbReference>
<dbReference type="Pfam" id="PF08386">
    <property type="entry name" value="Abhydrolase_4"/>
    <property type="match status" value="1"/>
</dbReference>
<keyword evidence="7" id="KW-1185">Reference proteome</keyword>
<reference evidence="6" key="1">
    <citation type="submission" date="2021-01" db="EMBL/GenBank/DDBJ databases">
        <title>Whole genome shotgun sequence of Demequina activiva NBRC 110675.</title>
        <authorList>
            <person name="Komaki H."/>
            <person name="Tamura T."/>
        </authorList>
    </citation>
    <scope>NUCLEOTIDE SEQUENCE</scope>
    <source>
        <strain evidence="6">NBRC 110675</strain>
    </source>
</reference>
<feature type="chain" id="PRO_5039197981" evidence="4">
    <location>
        <begin position="21"/>
        <end position="518"/>
    </location>
</feature>
<dbReference type="InterPro" id="IPR013595">
    <property type="entry name" value="Pept_S33_TAP-like_C"/>
</dbReference>
<dbReference type="PANTHER" id="PTHR43248">
    <property type="entry name" value="2-SUCCINYL-6-HYDROXY-2,4-CYCLOHEXADIENE-1-CARBOXYLATE SYNTHASE"/>
    <property type="match status" value="1"/>
</dbReference>
<name>A0A919Q009_9MICO</name>
<dbReference type="PANTHER" id="PTHR43248:SF30">
    <property type="entry name" value="AB HYDROLASE-1 DOMAIN-CONTAINING PROTEIN"/>
    <property type="match status" value="1"/>
</dbReference>
<evidence type="ECO:0000256" key="1">
    <source>
        <dbReference type="ARBA" id="ARBA00010088"/>
    </source>
</evidence>
<dbReference type="RefSeq" id="WP_203653229.1">
    <property type="nucleotide sequence ID" value="NZ_BONR01000001.1"/>
</dbReference>
<evidence type="ECO:0000313" key="6">
    <source>
        <dbReference type="EMBL" id="GIG53805.1"/>
    </source>
</evidence>
<evidence type="ECO:0000256" key="3">
    <source>
        <dbReference type="SAM" id="MobiDB-lite"/>
    </source>
</evidence>
<protein>
    <submittedName>
        <fullName evidence="6">Alpha/beta hydrolase</fullName>
    </submittedName>
</protein>
<comment type="caution">
    <text evidence="6">The sequence shown here is derived from an EMBL/GenBank/DDBJ whole genome shotgun (WGS) entry which is preliminary data.</text>
</comment>
<sequence length="518" mass="55310">MTPRLGRSLAVAAVAALLVAGCTPDKTQISPEDGGEAQPGPSQSDGGAPGDPNASAVYDQDVDWSSCGEDLECATIQVPLDWSEPDGETIDLAINRAPAQDPDARIGSLLINPGGPGGSGLDFTESFVVSAGEDLLDAYDVVGFDPRGVGESTPVMCGSDEEVDAYYIPDRPIRSQADVDEWNELNASFAALCQADSGAVAANVDTVSVARDMDVIRAVLGDEKLQYLGFSYGTQLGATYAEIYPENVGRLVLDGAVDFLLPEEEIGAGQAEGFENALTNFLRWCTSRDECALGDDVDEARDAIQDLLAQALADPLPTGTKWDLNGNLMVYGIVVTLYDEASWQYLDLGLDEAVNSGTGSVLYQLANFYLDRDGDSGEYLANSTWAFTAINCLDALPDEPWTFEDIEEYRALMEEASPTFGWWFASSTGCDNWPWTADEHIESLEAAATAEQMLVIGTTNDPATPYAWSVSLAERLGAEVLTYDGEGHTAYGRSNQCIVDAVDGFLVDGEMPDSGTEC</sequence>
<feature type="signal peptide" evidence="4">
    <location>
        <begin position="1"/>
        <end position="20"/>
    </location>
</feature>
<dbReference type="GO" id="GO:0016787">
    <property type="term" value="F:hydrolase activity"/>
    <property type="evidence" value="ECO:0007669"/>
    <property type="project" value="UniProtKB-KW"/>
</dbReference>
<dbReference type="AlphaFoldDB" id="A0A919Q009"/>
<accession>A0A919Q009</accession>
<dbReference type="SUPFAM" id="SSF53474">
    <property type="entry name" value="alpha/beta-Hydrolases"/>
    <property type="match status" value="1"/>
</dbReference>
<proteinExistence type="inferred from homology"/>
<keyword evidence="4" id="KW-0732">Signal</keyword>
<organism evidence="6 7">
    <name type="scientific">Demequina activiva</name>
    <dbReference type="NCBI Taxonomy" id="1582364"/>
    <lineage>
        <taxon>Bacteria</taxon>
        <taxon>Bacillati</taxon>
        <taxon>Actinomycetota</taxon>
        <taxon>Actinomycetes</taxon>
        <taxon>Micrococcales</taxon>
        <taxon>Demequinaceae</taxon>
        <taxon>Demequina</taxon>
    </lineage>
</organism>
<evidence type="ECO:0000256" key="4">
    <source>
        <dbReference type="SAM" id="SignalP"/>
    </source>
</evidence>
<dbReference type="InterPro" id="IPR029058">
    <property type="entry name" value="AB_hydrolase_fold"/>
</dbReference>
<dbReference type="InterPro" id="IPR051601">
    <property type="entry name" value="Serine_prot/Carboxylest_S33"/>
</dbReference>
<dbReference type="Gene3D" id="3.40.50.1820">
    <property type="entry name" value="alpha/beta hydrolase"/>
    <property type="match status" value="1"/>
</dbReference>
<dbReference type="PROSITE" id="PS51257">
    <property type="entry name" value="PROKAR_LIPOPROTEIN"/>
    <property type="match status" value="1"/>
</dbReference>
<feature type="region of interest" description="Disordered" evidence="3">
    <location>
        <begin position="24"/>
        <end position="58"/>
    </location>
</feature>
<evidence type="ECO:0000256" key="2">
    <source>
        <dbReference type="ARBA" id="ARBA00022801"/>
    </source>
</evidence>
<comment type="similarity">
    <text evidence="1">Belongs to the peptidase S33 family.</text>
</comment>
<evidence type="ECO:0000313" key="7">
    <source>
        <dbReference type="Proteomes" id="UP000652354"/>
    </source>
</evidence>
<keyword evidence="2 6" id="KW-0378">Hydrolase</keyword>
<gene>
    <name evidence="6" type="ORF">Dac01nite_05570</name>
</gene>
<dbReference type="Proteomes" id="UP000652354">
    <property type="component" value="Unassembled WGS sequence"/>
</dbReference>
<evidence type="ECO:0000259" key="5">
    <source>
        <dbReference type="Pfam" id="PF08386"/>
    </source>
</evidence>